<dbReference type="Pfam" id="PF13527">
    <property type="entry name" value="Acetyltransf_9"/>
    <property type="match status" value="1"/>
</dbReference>
<dbReference type="PROSITE" id="PS51186">
    <property type="entry name" value="GNAT"/>
    <property type="match status" value="1"/>
</dbReference>
<keyword evidence="2" id="KW-0808">Transferase</keyword>
<dbReference type="EMBL" id="JAQRFN010000010">
    <property type="protein sequence ID" value="MDC9597090.1"/>
    <property type="molecule type" value="Genomic_DNA"/>
</dbReference>
<proteinExistence type="predicted"/>
<dbReference type="Gene3D" id="3.40.630.30">
    <property type="match status" value="1"/>
</dbReference>
<sequence length="181" mass="20479">MIDDYKLLSINEYEIGTVMTAEIVNLLDECFPDTFDGRSYFKQLPHFRYLVFQGDTLIGHMGVDHRVIKVGGKTVRILGVIDLCVKPSHRYIGIATNLLKTIEQLAATSNVEFLVLMGDNDALYKANGFKQVTPAITKWLAVEDVESISLIERDLSDCFLVKAIRDKDWPNGKIDMLGYLF</sequence>
<accession>A0ABT5LRN9</accession>
<gene>
    <name evidence="2" type="ORF">PSI14_09520</name>
</gene>
<protein>
    <submittedName>
        <fullName evidence="2">GNAT family N-acetyltransferase</fullName>
        <ecNumber evidence="2">2.3.1.-</ecNumber>
    </submittedName>
</protein>
<keyword evidence="3" id="KW-1185">Reference proteome</keyword>
<dbReference type="RefSeq" id="WP_273575678.1">
    <property type="nucleotide sequence ID" value="NZ_JAQRFN010000010.1"/>
</dbReference>
<reference evidence="2 3" key="1">
    <citation type="submission" date="2023-02" db="EMBL/GenBank/DDBJ databases">
        <title>Entomopathogenic bacteria.</title>
        <authorList>
            <person name="Machado R.A."/>
        </authorList>
    </citation>
    <scope>NUCLEOTIDE SEQUENCE [LARGE SCALE GENOMIC DNA]</scope>
    <source>
        <strain evidence="2 3">XENO-2</strain>
    </source>
</reference>
<evidence type="ECO:0000259" key="1">
    <source>
        <dbReference type="PROSITE" id="PS51186"/>
    </source>
</evidence>
<dbReference type="CDD" id="cd04301">
    <property type="entry name" value="NAT_SF"/>
    <property type="match status" value="1"/>
</dbReference>
<keyword evidence="2" id="KW-0012">Acyltransferase</keyword>
<feature type="domain" description="N-acetyltransferase" evidence="1">
    <location>
        <begin position="10"/>
        <end position="151"/>
    </location>
</feature>
<dbReference type="InterPro" id="IPR016181">
    <property type="entry name" value="Acyl_CoA_acyltransferase"/>
</dbReference>
<name>A0ABT5LRN9_9GAMM</name>
<organism evidence="2 3">
    <name type="scientific">Xenorhabdus anantnagensis</name>
    <dbReference type="NCBI Taxonomy" id="3025875"/>
    <lineage>
        <taxon>Bacteria</taxon>
        <taxon>Pseudomonadati</taxon>
        <taxon>Pseudomonadota</taxon>
        <taxon>Gammaproteobacteria</taxon>
        <taxon>Enterobacterales</taxon>
        <taxon>Morganellaceae</taxon>
        <taxon>Xenorhabdus</taxon>
    </lineage>
</organism>
<evidence type="ECO:0000313" key="2">
    <source>
        <dbReference type="EMBL" id="MDC9597090.1"/>
    </source>
</evidence>
<dbReference type="Proteomes" id="UP001220225">
    <property type="component" value="Unassembled WGS sequence"/>
</dbReference>
<evidence type="ECO:0000313" key="3">
    <source>
        <dbReference type="Proteomes" id="UP001220225"/>
    </source>
</evidence>
<dbReference type="InterPro" id="IPR000182">
    <property type="entry name" value="GNAT_dom"/>
</dbReference>
<dbReference type="EC" id="2.3.1.-" evidence="2"/>
<dbReference type="GO" id="GO:0016746">
    <property type="term" value="F:acyltransferase activity"/>
    <property type="evidence" value="ECO:0007669"/>
    <property type="project" value="UniProtKB-KW"/>
</dbReference>
<comment type="caution">
    <text evidence="2">The sequence shown here is derived from an EMBL/GenBank/DDBJ whole genome shotgun (WGS) entry which is preliminary data.</text>
</comment>
<dbReference type="SUPFAM" id="SSF55729">
    <property type="entry name" value="Acyl-CoA N-acyltransferases (Nat)"/>
    <property type="match status" value="1"/>
</dbReference>